<feature type="transmembrane region" description="Helical" evidence="10">
    <location>
        <begin position="172"/>
        <end position="194"/>
    </location>
</feature>
<dbReference type="GeneID" id="67211298"/>
<dbReference type="Proteomes" id="UP001589595">
    <property type="component" value="Unassembled WGS sequence"/>
</dbReference>
<dbReference type="InterPro" id="IPR022764">
    <property type="entry name" value="Peptidase_S54_rhomboid_dom"/>
</dbReference>
<evidence type="ECO:0000256" key="5">
    <source>
        <dbReference type="ARBA" id="ARBA00022771"/>
    </source>
</evidence>
<dbReference type="RefSeq" id="WP_222921209.1">
    <property type="nucleotide sequence ID" value="NZ_CP082286.1"/>
</dbReference>
<organism evidence="12 13">
    <name type="scientific">Halobaculum roseum</name>
    <dbReference type="NCBI Taxonomy" id="2175149"/>
    <lineage>
        <taxon>Archaea</taxon>
        <taxon>Methanobacteriati</taxon>
        <taxon>Methanobacteriota</taxon>
        <taxon>Stenosarchaea group</taxon>
        <taxon>Halobacteria</taxon>
        <taxon>Halobacteriales</taxon>
        <taxon>Haloferacaceae</taxon>
        <taxon>Halobaculum</taxon>
    </lineage>
</organism>
<dbReference type="Gene3D" id="1.20.1540.10">
    <property type="entry name" value="Rhomboid-like"/>
    <property type="match status" value="1"/>
</dbReference>
<dbReference type="GO" id="GO:0016020">
    <property type="term" value="C:membrane"/>
    <property type="evidence" value="ECO:0007669"/>
    <property type="project" value="UniProtKB-SubCell"/>
</dbReference>
<accession>A0ABD5MSE6</accession>
<comment type="similarity">
    <text evidence="2">Belongs to the peptidase S54 family.</text>
</comment>
<dbReference type="PROSITE" id="PS51039">
    <property type="entry name" value="ZF_AN1"/>
    <property type="match status" value="1"/>
</dbReference>
<evidence type="ECO:0000256" key="9">
    <source>
        <dbReference type="ARBA" id="ARBA00023136"/>
    </source>
</evidence>
<dbReference type="PANTHER" id="PTHR43731">
    <property type="entry name" value="RHOMBOID PROTEASE"/>
    <property type="match status" value="1"/>
</dbReference>
<dbReference type="Pfam" id="PF01694">
    <property type="entry name" value="Rhomboid"/>
    <property type="match status" value="1"/>
</dbReference>
<evidence type="ECO:0000256" key="7">
    <source>
        <dbReference type="ARBA" id="ARBA00022833"/>
    </source>
</evidence>
<feature type="transmembrane region" description="Helical" evidence="10">
    <location>
        <begin position="240"/>
        <end position="258"/>
    </location>
</feature>
<keyword evidence="3 10" id="KW-0812">Transmembrane</keyword>
<evidence type="ECO:0000256" key="4">
    <source>
        <dbReference type="ARBA" id="ARBA00022723"/>
    </source>
</evidence>
<evidence type="ECO:0000259" key="11">
    <source>
        <dbReference type="PROSITE" id="PS51039"/>
    </source>
</evidence>
<dbReference type="EC" id="3.4.21.105" evidence="12"/>
<evidence type="ECO:0000256" key="1">
    <source>
        <dbReference type="ARBA" id="ARBA00004141"/>
    </source>
</evidence>
<comment type="subcellular location">
    <subcellularLocation>
        <location evidence="1">Membrane</location>
        <topology evidence="1">Multi-pass membrane protein</topology>
    </subcellularLocation>
</comment>
<dbReference type="PANTHER" id="PTHR43731:SF14">
    <property type="entry name" value="PRESENILIN-ASSOCIATED RHOMBOID-LIKE PROTEIN, MITOCHONDRIAL"/>
    <property type="match status" value="1"/>
</dbReference>
<keyword evidence="4" id="KW-0479">Metal-binding</keyword>
<protein>
    <submittedName>
        <fullName evidence="12">Rhomboid family intramembrane serine protease</fullName>
        <ecNumber evidence="12">3.4.21.105</ecNumber>
    </submittedName>
</protein>
<dbReference type="EMBL" id="JBHMAJ010000009">
    <property type="protein sequence ID" value="MFB9825380.1"/>
    <property type="molecule type" value="Genomic_DNA"/>
</dbReference>
<gene>
    <name evidence="12" type="ORF">ACFFOL_14515</name>
</gene>
<evidence type="ECO:0000256" key="2">
    <source>
        <dbReference type="ARBA" id="ARBA00009045"/>
    </source>
</evidence>
<dbReference type="Gene3D" id="4.10.1110.10">
    <property type="entry name" value="AN1-like Zinc finger"/>
    <property type="match status" value="1"/>
</dbReference>
<dbReference type="InterPro" id="IPR000058">
    <property type="entry name" value="Znf_AN1"/>
</dbReference>
<keyword evidence="13" id="KW-1185">Reference proteome</keyword>
<keyword evidence="8 10" id="KW-1133">Transmembrane helix</keyword>
<reference evidence="12" key="1">
    <citation type="submission" date="2024-09" db="EMBL/GenBank/DDBJ databases">
        <authorList>
            <person name="Sun Q."/>
        </authorList>
    </citation>
    <scope>NUCLEOTIDE SEQUENCE [LARGE SCALE GENOMIC DNA]</scope>
    <source>
        <strain evidence="12">JCM 31273</strain>
    </source>
</reference>
<keyword evidence="7" id="KW-0862">Zinc</keyword>
<feature type="domain" description="AN1-type" evidence="11">
    <location>
        <begin position="1"/>
        <end position="44"/>
    </location>
</feature>
<evidence type="ECO:0000256" key="3">
    <source>
        <dbReference type="ARBA" id="ARBA00022692"/>
    </source>
</evidence>
<keyword evidence="6 12" id="KW-0378">Hydrolase</keyword>
<dbReference type="SUPFAM" id="SSF118310">
    <property type="entry name" value="AN1-like Zinc finger"/>
    <property type="match status" value="1"/>
</dbReference>
<sequence length="307" mass="32122">MAKCAECGEYENLPYQCRRCGQTFCSEHRLPENHDCAGLGEWNDPGGVFDSGFDDGVEEGDSGGVGSRVKSRIDRETSTGGIMGAFRGNMTYVFLAAMWVTFAAQWAVILTGGPWQDIFVLSERALLQGYVWTVVTSIFSHSPTVFFHIAGNSIALYFFGPLVERYLGSKRFTAMFLITGAVAGLSQIGVGALLGASPAGGVLGASGAIMAVMGFLSVVNPNLKVMLLIPPIPLKIRTITLLYAGFSLFGVVSSGSVLGGAGGIAHAAHLSGLVLGVLYANVADGRRSVPNQIGSGGGGLGGGRRRF</sequence>
<comment type="caution">
    <text evidence="12">The sequence shown here is derived from an EMBL/GenBank/DDBJ whole genome shotgun (WGS) entry which is preliminary data.</text>
</comment>
<dbReference type="GO" id="GO:0008270">
    <property type="term" value="F:zinc ion binding"/>
    <property type="evidence" value="ECO:0007669"/>
    <property type="project" value="UniProtKB-KW"/>
</dbReference>
<evidence type="ECO:0000256" key="8">
    <source>
        <dbReference type="ARBA" id="ARBA00022989"/>
    </source>
</evidence>
<evidence type="ECO:0000256" key="6">
    <source>
        <dbReference type="ARBA" id="ARBA00022801"/>
    </source>
</evidence>
<keyword evidence="12" id="KW-0645">Protease</keyword>
<dbReference type="GO" id="GO:0006508">
    <property type="term" value="P:proteolysis"/>
    <property type="evidence" value="ECO:0007669"/>
    <property type="project" value="UniProtKB-KW"/>
</dbReference>
<dbReference type="AlphaFoldDB" id="A0ABD5MSE6"/>
<keyword evidence="5" id="KW-0863">Zinc-finger</keyword>
<dbReference type="SUPFAM" id="SSF144091">
    <property type="entry name" value="Rhomboid-like"/>
    <property type="match status" value="1"/>
</dbReference>
<name>A0ABD5MSE6_9EURY</name>
<evidence type="ECO:0000256" key="10">
    <source>
        <dbReference type="SAM" id="Phobius"/>
    </source>
</evidence>
<dbReference type="InterPro" id="IPR035896">
    <property type="entry name" value="AN1-like_Znf"/>
</dbReference>
<keyword evidence="9 10" id="KW-0472">Membrane</keyword>
<feature type="transmembrane region" description="Helical" evidence="10">
    <location>
        <begin position="200"/>
        <end position="219"/>
    </location>
</feature>
<dbReference type="InterPro" id="IPR035952">
    <property type="entry name" value="Rhomboid-like_sf"/>
</dbReference>
<dbReference type="SMART" id="SM00154">
    <property type="entry name" value="ZnF_AN1"/>
    <property type="match status" value="1"/>
</dbReference>
<evidence type="ECO:0000313" key="12">
    <source>
        <dbReference type="EMBL" id="MFB9825380.1"/>
    </source>
</evidence>
<dbReference type="GO" id="GO:0008233">
    <property type="term" value="F:peptidase activity"/>
    <property type="evidence" value="ECO:0007669"/>
    <property type="project" value="UniProtKB-KW"/>
</dbReference>
<proteinExistence type="inferred from homology"/>
<feature type="transmembrane region" description="Helical" evidence="10">
    <location>
        <begin position="130"/>
        <end position="160"/>
    </location>
</feature>
<dbReference type="InterPro" id="IPR050925">
    <property type="entry name" value="Rhomboid_protease_S54"/>
</dbReference>
<feature type="transmembrane region" description="Helical" evidence="10">
    <location>
        <begin position="92"/>
        <end position="110"/>
    </location>
</feature>
<dbReference type="Pfam" id="PF01428">
    <property type="entry name" value="zf-AN1"/>
    <property type="match status" value="1"/>
</dbReference>
<evidence type="ECO:0000313" key="13">
    <source>
        <dbReference type="Proteomes" id="UP001589595"/>
    </source>
</evidence>